<dbReference type="RefSeq" id="WP_159762363.1">
    <property type="nucleotide sequence ID" value="NZ_WUUT01000001.1"/>
</dbReference>
<gene>
    <name evidence="1" type="ORF">GRX03_01105</name>
</gene>
<sequence length="384" mass="44377">MIRETAIHTNEPSQRKNNLTVKQPTYEFLRDTANSGNDMLTKGVIAYEVLLLIECERDGIDLIDDLEQEVNTRLSHCTSTAFVDSLEKIKFSSDSVSDDMDVFDSYYENLSQNESTISLHIPVKLDDSEVVDGWGFNRQLDRVVDSYTEIAYRDRKDRIQCKKELIAYIEDESEPNHRVAKDIVDGTNKRFDVLDIHHSIQKYIGNWWESEELTFEDIESRQQSDDERLTTHDRDKRIEALYHAYENQEYMTEDSMKEKISEVFDVDSEPTVNSYIADLKVEYDVGFEEDVDEVILPMDEVVIGDLPKIEQGDFTEKHIAYAIDEALSNIEDNDTFSLSNMAKLLGAAGWADNPREANNLLKELDEEYGIDSLQRTNKGRIYIN</sequence>
<name>A0A6B0TAK2_9EURY</name>
<dbReference type="EMBL" id="WUUT01000001">
    <property type="protein sequence ID" value="MXR50209.1"/>
    <property type="molecule type" value="Genomic_DNA"/>
</dbReference>
<keyword evidence="2" id="KW-1185">Reference proteome</keyword>
<comment type="caution">
    <text evidence="1">The sequence shown here is derived from an EMBL/GenBank/DDBJ whole genome shotgun (WGS) entry which is preliminary data.</text>
</comment>
<protein>
    <submittedName>
        <fullName evidence="1">Uncharacterized protein</fullName>
    </submittedName>
</protein>
<evidence type="ECO:0000313" key="2">
    <source>
        <dbReference type="Proteomes" id="UP000466535"/>
    </source>
</evidence>
<accession>A0A6B0TAK2</accession>
<proteinExistence type="predicted"/>
<evidence type="ECO:0000313" key="1">
    <source>
        <dbReference type="EMBL" id="MXR50209.1"/>
    </source>
</evidence>
<organism evidence="1 2">
    <name type="scientific">Halovenus carboxidivorans</name>
    <dbReference type="NCBI Taxonomy" id="2692199"/>
    <lineage>
        <taxon>Archaea</taxon>
        <taxon>Methanobacteriati</taxon>
        <taxon>Methanobacteriota</taxon>
        <taxon>Stenosarchaea group</taxon>
        <taxon>Halobacteria</taxon>
        <taxon>Halobacteriales</taxon>
        <taxon>Haloarculaceae</taxon>
        <taxon>Halovenus</taxon>
    </lineage>
</organism>
<dbReference type="Proteomes" id="UP000466535">
    <property type="component" value="Unassembled WGS sequence"/>
</dbReference>
<reference evidence="1 2" key="1">
    <citation type="submission" date="2019-12" db="EMBL/GenBank/DDBJ databases">
        <title>Isolation and characterization of three novel carbon monoxide-oxidizing members of Halobacteria from salione crusts and soils.</title>
        <authorList>
            <person name="Myers M.R."/>
            <person name="King G.M."/>
        </authorList>
    </citation>
    <scope>NUCLEOTIDE SEQUENCE [LARGE SCALE GENOMIC DNA]</scope>
    <source>
        <strain evidence="1 2">WSH3</strain>
    </source>
</reference>
<dbReference type="AlphaFoldDB" id="A0A6B0TAK2"/>